<dbReference type="Proteomes" id="UP000485569">
    <property type="component" value="Unassembled WGS sequence"/>
</dbReference>
<sequence>MKPSWKNRFLVLLLLGIALVGMIVFFHSRFKTIESYQLVIKDFKNQQEILVDNTTNSVLMIEGPLGNTEVHIHQGKVWVSSSPCLDKICIHMGKIPDNGGFIACLPNRVIIRALFPDE</sequence>
<dbReference type="InterPro" id="IPR038690">
    <property type="entry name" value="NusG_2_sf"/>
</dbReference>
<name>A0A1V5T361_9BACT</name>
<reference evidence="1" key="1">
    <citation type="submission" date="2017-02" db="EMBL/GenBank/DDBJ databases">
        <title>Delving into the versatile metabolic prowess of the omnipresent phylum Bacteroidetes.</title>
        <authorList>
            <person name="Nobu M.K."/>
            <person name="Mei R."/>
            <person name="Narihiro T."/>
            <person name="Kuroda K."/>
            <person name="Liu W.-T."/>
        </authorList>
    </citation>
    <scope>NUCLEOTIDE SEQUENCE</scope>
    <source>
        <strain evidence="1">ADurb.Bin276</strain>
    </source>
</reference>
<protein>
    <submittedName>
        <fullName evidence="1">Uncharacterized protein</fullName>
    </submittedName>
</protein>
<accession>A0A1V5T361</accession>
<evidence type="ECO:0000313" key="1">
    <source>
        <dbReference type="EMBL" id="OQA61197.1"/>
    </source>
</evidence>
<organism evidence="1">
    <name type="scientific">Candidatus Atribacter allofermentans</name>
    <dbReference type="NCBI Taxonomy" id="1852833"/>
    <lineage>
        <taxon>Bacteria</taxon>
        <taxon>Pseudomonadati</taxon>
        <taxon>Atribacterota</taxon>
        <taxon>Atribacteria</taxon>
        <taxon>Atribacterales</taxon>
        <taxon>Atribacteraceae</taxon>
        <taxon>Atribacter</taxon>
    </lineage>
</organism>
<dbReference type="Gene3D" id="2.60.320.10">
    <property type="entry name" value="N-utilization substance G protein NusG, insert domain"/>
    <property type="match status" value="1"/>
</dbReference>
<dbReference type="AlphaFoldDB" id="A0A1V5T361"/>
<gene>
    <name evidence="1" type="ORF">BWY41_00315</name>
</gene>
<comment type="caution">
    <text evidence="1">The sequence shown here is derived from an EMBL/GenBank/DDBJ whole genome shotgun (WGS) entry which is preliminary data.</text>
</comment>
<dbReference type="EMBL" id="MWBQ01000022">
    <property type="protein sequence ID" value="OQA61197.1"/>
    <property type="molecule type" value="Genomic_DNA"/>
</dbReference>
<dbReference type="Pfam" id="PF07009">
    <property type="entry name" value="NusG_II"/>
    <property type="match status" value="1"/>
</dbReference>
<proteinExistence type="predicted"/>